<keyword evidence="1" id="KW-1133">Transmembrane helix</keyword>
<keyword evidence="3" id="KW-1185">Reference proteome</keyword>
<keyword evidence="1" id="KW-0812">Transmembrane</keyword>
<protein>
    <submittedName>
        <fullName evidence="2">Uncharacterized protein</fullName>
    </submittedName>
</protein>
<evidence type="ECO:0000256" key="1">
    <source>
        <dbReference type="SAM" id="Phobius"/>
    </source>
</evidence>
<name>A0ABS7WQ01_9SPHN</name>
<sequence>MFNEMTNTNVLRSLIGVLGAAALTVTIFYGAAGPDPNADYWAAATVSAGSIAA</sequence>
<evidence type="ECO:0000313" key="2">
    <source>
        <dbReference type="EMBL" id="MBZ6380074.1"/>
    </source>
</evidence>
<accession>A0ABS7WQ01</accession>
<comment type="caution">
    <text evidence="2">The sequence shown here is derived from an EMBL/GenBank/DDBJ whole genome shotgun (WGS) entry which is preliminary data.</text>
</comment>
<dbReference type="Proteomes" id="UP000824621">
    <property type="component" value="Unassembled WGS sequence"/>
</dbReference>
<dbReference type="EMBL" id="JAGSGB010000005">
    <property type="protein sequence ID" value="MBZ6380074.1"/>
    <property type="molecule type" value="Genomic_DNA"/>
</dbReference>
<reference evidence="2 3" key="1">
    <citation type="submission" date="2021-04" db="EMBL/GenBank/DDBJ databases">
        <authorList>
            <person name="Pira H."/>
            <person name="Risdian C."/>
            <person name="Wink J."/>
        </authorList>
    </citation>
    <scope>NUCLEOTIDE SEQUENCE [LARGE SCALE GENOMIC DNA]</scope>
    <source>
        <strain evidence="2 3">DSM 107782</strain>
    </source>
</reference>
<feature type="transmembrane region" description="Helical" evidence="1">
    <location>
        <begin position="12"/>
        <end position="32"/>
    </location>
</feature>
<proteinExistence type="predicted"/>
<gene>
    <name evidence="2" type="ORF">KCN53_15715</name>
</gene>
<dbReference type="RefSeq" id="WP_172406120.1">
    <property type="nucleotide sequence ID" value="NZ_JAGSGB010000005.1"/>
</dbReference>
<evidence type="ECO:0000313" key="3">
    <source>
        <dbReference type="Proteomes" id="UP000824621"/>
    </source>
</evidence>
<organism evidence="2 3">
    <name type="scientific">Pacificimonas aurantium</name>
    <dbReference type="NCBI Taxonomy" id="1250540"/>
    <lineage>
        <taxon>Bacteria</taxon>
        <taxon>Pseudomonadati</taxon>
        <taxon>Pseudomonadota</taxon>
        <taxon>Alphaproteobacteria</taxon>
        <taxon>Sphingomonadales</taxon>
        <taxon>Sphingosinicellaceae</taxon>
        <taxon>Pacificimonas</taxon>
    </lineage>
</organism>
<keyword evidence="1" id="KW-0472">Membrane</keyword>